<evidence type="ECO:0000256" key="11">
    <source>
        <dbReference type="ARBA" id="ARBA00023180"/>
    </source>
</evidence>
<keyword evidence="11" id="KW-0325">Glycoprotein</keyword>
<feature type="region of interest" description="Disordered" evidence="14">
    <location>
        <begin position="135"/>
        <end position="205"/>
    </location>
</feature>
<evidence type="ECO:0000256" key="5">
    <source>
        <dbReference type="ARBA" id="ARBA00022824"/>
    </source>
</evidence>
<comment type="caution">
    <text evidence="17">The sequence shown here is derived from an EMBL/GenBank/DDBJ whole genome shotgun (WGS) entry which is preliminary data.</text>
</comment>
<keyword evidence="5" id="KW-0256">Endoplasmic reticulum</keyword>
<dbReference type="PANTHER" id="PTHR47416:SF3">
    <property type="entry name" value="BZIP TRANSCRIPTION FACTOR 17-RELATED"/>
    <property type="match status" value="1"/>
</dbReference>
<comment type="similarity">
    <text evidence="3">Belongs to the bZIP family.</text>
</comment>
<gene>
    <name evidence="17" type="ORF">Nepgr_022065</name>
</gene>
<feature type="compositionally biased region" description="Polar residues" evidence="14">
    <location>
        <begin position="158"/>
        <end position="175"/>
    </location>
</feature>
<dbReference type="InterPro" id="IPR004827">
    <property type="entry name" value="bZIP"/>
</dbReference>
<keyword evidence="10" id="KW-0804">Transcription</keyword>
<evidence type="ECO:0000256" key="1">
    <source>
        <dbReference type="ARBA" id="ARBA00004123"/>
    </source>
</evidence>
<keyword evidence="6 15" id="KW-1133">Transmembrane helix</keyword>
<dbReference type="GO" id="GO:0005634">
    <property type="term" value="C:nucleus"/>
    <property type="evidence" value="ECO:0007669"/>
    <property type="project" value="UniProtKB-SubCell"/>
</dbReference>
<dbReference type="Gene3D" id="1.20.5.170">
    <property type="match status" value="1"/>
</dbReference>
<feature type="domain" description="BZIP" evidence="16">
    <location>
        <begin position="269"/>
        <end position="329"/>
    </location>
</feature>
<reference evidence="17" key="1">
    <citation type="submission" date="2023-05" db="EMBL/GenBank/DDBJ databases">
        <title>Nepenthes gracilis genome sequencing.</title>
        <authorList>
            <person name="Fukushima K."/>
        </authorList>
    </citation>
    <scope>NUCLEOTIDE SEQUENCE</scope>
    <source>
        <strain evidence="17">SING2019-196</strain>
    </source>
</reference>
<keyword evidence="4 15" id="KW-0812">Transmembrane</keyword>
<dbReference type="GO" id="GO:0006950">
    <property type="term" value="P:response to stress"/>
    <property type="evidence" value="ECO:0007669"/>
    <property type="project" value="UniProtKB-ARBA"/>
</dbReference>
<dbReference type="EMBL" id="BSYO01000021">
    <property type="protein sequence ID" value="GMH20224.1"/>
    <property type="molecule type" value="Genomic_DNA"/>
</dbReference>
<feature type="region of interest" description="Disordered" evidence="14">
    <location>
        <begin position="656"/>
        <end position="712"/>
    </location>
</feature>
<dbReference type="FunFam" id="1.20.5.170:FF:000085">
    <property type="entry name" value="bZIP transcription factor 49"/>
    <property type="match status" value="1"/>
</dbReference>
<evidence type="ECO:0000256" key="14">
    <source>
        <dbReference type="SAM" id="MobiDB-lite"/>
    </source>
</evidence>
<comment type="subunit">
    <text evidence="13">Interacts with BZIP28.</text>
</comment>
<sequence length="777" mass="83547">MAESILCYHPRDNEDDLLQNRVELQPFPPVDPDLLSEDLLFLESFTADLGFDFDPEFSFDDLAFAEDLLVDPDSSSGYTDPLTSDNASNISQCPCPITGANSGSTSAVLKGSDNQGLIVLDQGLDNEISRTGDEIRASNYSSTESSLEFGDRGPIVSGASNSPLSESGGCNQEASHGSGVSHAVSPPSPESGNSDRDASSYSHDEISENYLINGTVDRKINLKDAGNKCILPKRKKEQENVSVEARTSKLRRSSITAENANFGIGSEEEDKRNARLMRNRESAQLSRQRKKQYTEELEDKVRSMHSTITELNSKMSFIIAENASLRQQLGGAGVCPLPPPVVYPIAPMGYPWMPCAPYVVKPQGSQVPLVPIPRLKPQQPEPAPKVNKKLESKKSGGNTKKVASISFLGLLFFILFFGGPVPIVNIKNGGIGDMVNLTDRLSDAHKGKVLKVSSHLNGTDYDGSVGFSVREFDNGNGYCKGIHCERLKADMDQKEHTMQFKPDSELFNPVDNASVPLVASLFVPRNDKLVKIDGNLIIHSVLATEKARAARAAEGEGTGKETSLALARNYGPPYPIPGAGRNNVRHSLLDRDAGRQQRALSSGSADDFKPSTSSESDGKLQEWFREGLAGPMLSSSMCTEVFQFDVSPTPGSIVPAATAANDTAPKGQKSPQKKGRNRRILHGHPIPLGGSTLNTTRGPMGPNSPKDGFLGSKPRSSMVVSVLVDPGRVGDFDGEGVIGSSQTVSRISVVVLVDGVKYVTYSCTLPRMGSGPHLVST</sequence>
<evidence type="ECO:0000256" key="2">
    <source>
        <dbReference type="ARBA" id="ARBA00004389"/>
    </source>
</evidence>
<feature type="region of interest" description="Disordered" evidence="14">
    <location>
        <begin position="372"/>
        <end position="397"/>
    </location>
</feature>
<dbReference type="SUPFAM" id="SSF57959">
    <property type="entry name" value="Leucine zipper domain"/>
    <property type="match status" value="1"/>
</dbReference>
<evidence type="ECO:0000259" key="16">
    <source>
        <dbReference type="PROSITE" id="PS50217"/>
    </source>
</evidence>
<dbReference type="SMART" id="SM00338">
    <property type="entry name" value="BRLZ"/>
    <property type="match status" value="1"/>
</dbReference>
<keyword evidence="7" id="KW-0805">Transcription regulation</keyword>
<dbReference type="GO" id="GO:0005789">
    <property type="term" value="C:endoplasmic reticulum membrane"/>
    <property type="evidence" value="ECO:0007669"/>
    <property type="project" value="UniProtKB-SubCell"/>
</dbReference>
<keyword evidence="8" id="KW-0238">DNA-binding</keyword>
<comment type="subcellular location">
    <subcellularLocation>
        <location evidence="2">Endoplasmic reticulum membrane</location>
        <topology evidence="2">Single-pass membrane protein</topology>
    </subcellularLocation>
    <subcellularLocation>
        <location evidence="1">Nucleus</location>
    </subcellularLocation>
</comment>
<feature type="compositionally biased region" description="Basic and acidic residues" evidence="14">
    <location>
        <begin position="193"/>
        <end position="205"/>
    </location>
</feature>
<dbReference type="PANTHER" id="PTHR47416">
    <property type="entry name" value="BASIC-LEUCINE ZIPPER TRANSCRIPTION FACTOR F-RELATED"/>
    <property type="match status" value="1"/>
</dbReference>
<organism evidence="17 18">
    <name type="scientific">Nepenthes gracilis</name>
    <name type="common">Slender pitcher plant</name>
    <dbReference type="NCBI Taxonomy" id="150966"/>
    <lineage>
        <taxon>Eukaryota</taxon>
        <taxon>Viridiplantae</taxon>
        <taxon>Streptophyta</taxon>
        <taxon>Embryophyta</taxon>
        <taxon>Tracheophyta</taxon>
        <taxon>Spermatophyta</taxon>
        <taxon>Magnoliopsida</taxon>
        <taxon>eudicotyledons</taxon>
        <taxon>Gunneridae</taxon>
        <taxon>Pentapetalae</taxon>
        <taxon>Caryophyllales</taxon>
        <taxon>Nepenthaceae</taxon>
        <taxon>Nepenthes</taxon>
    </lineage>
</organism>
<proteinExistence type="inferred from homology"/>
<evidence type="ECO:0000256" key="9">
    <source>
        <dbReference type="ARBA" id="ARBA00023136"/>
    </source>
</evidence>
<name>A0AAD3T063_NEPGR</name>
<evidence type="ECO:0000313" key="17">
    <source>
        <dbReference type="EMBL" id="GMH20224.1"/>
    </source>
</evidence>
<evidence type="ECO:0000256" key="13">
    <source>
        <dbReference type="ARBA" id="ARBA00065888"/>
    </source>
</evidence>
<protein>
    <recommendedName>
        <fullName evidence="16">BZIP domain-containing protein</fullName>
    </recommendedName>
</protein>
<dbReference type="PROSITE" id="PS50217">
    <property type="entry name" value="BZIP"/>
    <property type="match status" value="1"/>
</dbReference>
<dbReference type="AlphaFoldDB" id="A0AAD3T063"/>
<dbReference type="CDD" id="cd14704">
    <property type="entry name" value="bZIP_HY5-like"/>
    <property type="match status" value="1"/>
</dbReference>
<evidence type="ECO:0000256" key="6">
    <source>
        <dbReference type="ARBA" id="ARBA00022989"/>
    </source>
</evidence>
<feature type="region of interest" description="Disordered" evidence="14">
    <location>
        <begin position="552"/>
        <end position="619"/>
    </location>
</feature>
<dbReference type="GO" id="GO:0003677">
    <property type="term" value="F:DNA binding"/>
    <property type="evidence" value="ECO:0007669"/>
    <property type="project" value="UniProtKB-KW"/>
</dbReference>
<evidence type="ECO:0000256" key="3">
    <source>
        <dbReference type="ARBA" id="ARBA00007163"/>
    </source>
</evidence>
<keyword evidence="18" id="KW-1185">Reference proteome</keyword>
<dbReference type="Proteomes" id="UP001279734">
    <property type="component" value="Unassembled WGS sequence"/>
</dbReference>
<evidence type="ECO:0000256" key="15">
    <source>
        <dbReference type="SAM" id="Phobius"/>
    </source>
</evidence>
<evidence type="ECO:0000313" key="18">
    <source>
        <dbReference type="Proteomes" id="UP001279734"/>
    </source>
</evidence>
<evidence type="ECO:0000256" key="7">
    <source>
        <dbReference type="ARBA" id="ARBA00023015"/>
    </source>
</evidence>
<dbReference type="InterPro" id="IPR046347">
    <property type="entry name" value="bZIP_sf"/>
</dbReference>
<feature type="compositionally biased region" description="Polar residues" evidence="14">
    <location>
        <begin position="598"/>
        <end position="615"/>
    </location>
</feature>
<evidence type="ECO:0000256" key="8">
    <source>
        <dbReference type="ARBA" id="ARBA00023125"/>
    </source>
</evidence>
<accession>A0AAD3T063</accession>
<keyword evidence="12" id="KW-0539">Nucleus</keyword>
<dbReference type="Pfam" id="PF00170">
    <property type="entry name" value="bZIP_1"/>
    <property type="match status" value="1"/>
</dbReference>
<evidence type="ECO:0000256" key="12">
    <source>
        <dbReference type="ARBA" id="ARBA00023242"/>
    </source>
</evidence>
<dbReference type="GO" id="GO:0003700">
    <property type="term" value="F:DNA-binding transcription factor activity"/>
    <property type="evidence" value="ECO:0007669"/>
    <property type="project" value="InterPro"/>
</dbReference>
<evidence type="ECO:0000256" key="10">
    <source>
        <dbReference type="ARBA" id="ARBA00023163"/>
    </source>
</evidence>
<keyword evidence="9 15" id="KW-0472">Membrane</keyword>
<feature type="transmembrane region" description="Helical" evidence="15">
    <location>
        <begin position="402"/>
        <end position="421"/>
    </location>
</feature>
<evidence type="ECO:0000256" key="4">
    <source>
        <dbReference type="ARBA" id="ARBA00022692"/>
    </source>
</evidence>
<feature type="compositionally biased region" description="Basic residues" evidence="14">
    <location>
        <begin position="671"/>
        <end position="682"/>
    </location>
</feature>